<dbReference type="EMBL" id="CADCUS010000569">
    <property type="protein sequence ID" value="CAA9443407.1"/>
    <property type="molecule type" value="Genomic_DNA"/>
</dbReference>
<feature type="compositionally biased region" description="Basic and acidic residues" evidence="1">
    <location>
        <begin position="98"/>
        <end position="111"/>
    </location>
</feature>
<protein>
    <submittedName>
        <fullName evidence="2">Uncharacterized protein</fullName>
    </submittedName>
</protein>
<reference evidence="2" key="1">
    <citation type="submission" date="2020-02" db="EMBL/GenBank/DDBJ databases">
        <authorList>
            <person name="Meier V. D."/>
        </authorList>
    </citation>
    <scope>NUCLEOTIDE SEQUENCE</scope>
    <source>
        <strain evidence="2">AVDCRST_MAG66</strain>
    </source>
</reference>
<organism evidence="2">
    <name type="scientific">uncultured Pseudonocardia sp</name>
    <dbReference type="NCBI Taxonomy" id="211455"/>
    <lineage>
        <taxon>Bacteria</taxon>
        <taxon>Bacillati</taxon>
        <taxon>Actinomycetota</taxon>
        <taxon>Actinomycetes</taxon>
        <taxon>Pseudonocardiales</taxon>
        <taxon>Pseudonocardiaceae</taxon>
        <taxon>Pseudonocardia</taxon>
        <taxon>environmental samples</taxon>
    </lineage>
</organism>
<evidence type="ECO:0000256" key="1">
    <source>
        <dbReference type="SAM" id="MobiDB-lite"/>
    </source>
</evidence>
<gene>
    <name evidence="2" type="ORF">AVDCRST_MAG66-4176</name>
</gene>
<evidence type="ECO:0000313" key="2">
    <source>
        <dbReference type="EMBL" id="CAA9443407.1"/>
    </source>
</evidence>
<dbReference type="AlphaFoldDB" id="A0A6J4QFH2"/>
<feature type="compositionally biased region" description="Low complexity" evidence="1">
    <location>
        <begin position="17"/>
        <end position="28"/>
    </location>
</feature>
<feature type="compositionally biased region" description="Basic residues" evidence="1">
    <location>
        <begin position="71"/>
        <end position="86"/>
    </location>
</feature>
<name>A0A6J4QFH2_9PSEU</name>
<feature type="non-terminal residue" evidence="2">
    <location>
        <position position="111"/>
    </location>
</feature>
<feature type="region of interest" description="Disordered" evidence="1">
    <location>
        <begin position="17"/>
        <end position="111"/>
    </location>
</feature>
<feature type="non-terminal residue" evidence="2">
    <location>
        <position position="1"/>
    </location>
</feature>
<sequence length="111" mass="11940">GQGGRGRRPRPAVALLARLGGRRLVAGPVRRRPPRRLHPGEAHQGGPGAPGGGAGGRRRGRREPPLERVERRARHAVPPLRARRAGLGRPVPPPARRPPGDGDRRGVLRPR</sequence>
<proteinExistence type="predicted"/>
<accession>A0A6J4QFH2</accession>
<feature type="compositionally biased region" description="Gly residues" evidence="1">
    <location>
        <begin position="43"/>
        <end position="55"/>
    </location>
</feature>